<gene>
    <name evidence="2" type="ORF">FHX53_001738</name>
</gene>
<evidence type="ECO:0000313" key="2">
    <source>
        <dbReference type="EMBL" id="MBA8848139.1"/>
    </source>
</evidence>
<dbReference type="Proteomes" id="UP000585905">
    <property type="component" value="Unassembled WGS sequence"/>
</dbReference>
<dbReference type="InterPro" id="IPR036291">
    <property type="entry name" value="NAD(P)-bd_dom_sf"/>
</dbReference>
<proteinExistence type="predicted"/>
<dbReference type="SUPFAM" id="SSF51735">
    <property type="entry name" value="NAD(P)-binding Rossmann-fold domains"/>
    <property type="match status" value="1"/>
</dbReference>
<keyword evidence="3" id="KW-1185">Reference proteome</keyword>
<dbReference type="InterPro" id="IPR001509">
    <property type="entry name" value="Epimerase_deHydtase"/>
</dbReference>
<comment type="caution">
    <text evidence="2">The sequence shown here is derived from an EMBL/GenBank/DDBJ whole genome shotgun (WGS) entry which is preliminary data.</text>
</comment>
<dbReference type="RefSeq" id="WP_182490951.1">
    <property type="nucleotide sequence ID" value="NZ_BAAAOV010000016.1"/>
</dbReference>
<dbReference type="Gene3D" id="3.40.50.720">
    <property type="entry name" value="NAD(P)-binding Rossmann-like Domain"/>
    <property type="match status" value="1"/>
</dbReference>
<feature type="domain" description="NAD-dependent epimerase/dehydratase" evidence="1">
    <location>
        <begin position="38"/>
        <end position="148"/>
    </location>
</feature>
<accession>A0A839E643</accession>
<dbReference type="AlphaFoldDB" id="A0A839E643"/>
<organism evidence="2 3">
    <name type="scientific">Microcella alkalica</name>
    <dbReference type="NCBI Taxonomy" id="355930"/>
    <lineage>
        <taxon>Bacteria</taxon>
        <taxon>Bacillati</taxon>
        <taxon>Actinomycetota</taxon>
        <taxon>Actinomycetes</taxon>
        <taxon>Micrococcales</taxon>
        <taxon>Microbacteriaceae</taxon>
        <taxon>Microcella</taxon>
    </lineage>
</organism>
<dbReference type="Pfam" id="PF01370">
    <property type="entry name" value="Epimerase"/>
    <property type="match status" value="1"/>
</dbReference>
<evidence type="ECO:0000259" key="1">
    <source>
        <dbReference type="Pfam" id="PF01370"/>
    </source>
</evidence>
<evidence type="ECO:0000313" key="3">
    <source>
        <dbReference type="Proteomes" id="UP000585905"/>
    </source>
</evidence>
<name>A0A839E643_9MICO</name>
<dbReference type="EMBL" id="JACGWX010000004">
    <property type="protein sequence ID" value="MBA8848139.1"/>
    <property type="molecule type" value="Genomic_DNA"/>
</dbReference>
<reference evidence="2 3" key="1">
    <citation type="submission" date="2020-07" db="EMBL/GenBank/DDBJ databases">
        <title>Sequencing the genomes of 1000 actinobacteria strains.</title>
        <authorList>
            <person name="Klenk H.-P."/>
        </authorList>
    </citation>
    <scope>NUCLEOTIDE SEQUENCE [LARGE SCALE GENOMIC DNA]</scope>
    <source>
        <strain evidence="2 3">DSM 19663</strain>
    </source>
</reference>
<protein>
    <submittedName>
        <fullName evidence="2">Nucleoside-diphosphate-sugar epimerase</fullName>
    </submittedName>
</protein>
<sequence>MGSALFGHTGFVGSNIARQHEFTHLYNSVNSDDARGSEYDFVVFSAARAEKWRANADPVGDRRHVDSLVELLESVTARRIVLISTVDVYADPRGVDELTQIDASRSTPYGQHRSLLEVATRRSCPDALIVRLPGLYGRGLKKNVIFDLLTENLVEKINPDSEFQFYGLDRLWSDIERALEANLRLVNFATQPVATRDIADRVFGLELQAPPPHSDPVKYDVHTQHAPVFDGRAGYLQDREKVLAGLSRFVAEWA</sequence>